<proteinExistence type="predicted"/>
<evidence type="ECO:0000313" key="4">
    <source>
        <dbReference type="Proteomes" id="UP001158576"/>
    </source>
</evidence>
<feature type="region of interest" description="Disordered" evidence="1">
    <location>
        <begin position="32"/>
        <end position="66"/>
    </location>
</feature>
<gene>
    <name evidence="3" type="ORF">OKIOD_LOCUS17252</name>
</gene>
<sequence>MPSIRKVITVFFSHATIGVAVLVAKLFFDEHQRKKGQGTEKENEQRTPRHAGKDGAEPEERVQILS</sequence>
<evidence type="ECO:0000256" key="2">
    <source>
        <dbReference type="SAM" id="Phobius"/>
    </source>
</evidence>
<feature type="transmembrane region" description="Helical" evidence="2">
    <location>
        <begin position="6"/>
        <end position="28"/>
    </location>
</feature>
<evidence type="ECO:0000313" key="3">
    <source>
        <dbReference type="EMBL" id="CAG5114434.1"/>
    </source>
</evidence>
<protein>
    <submittedName>
        <fullName evidence="3">Oidioi.mRNA.OKI2018_I69.chrUn_7.g17249.t1.c ds</fullName>
    </submittedName>
</protein>
<keyword evidence="2" id="KW-1133">Transmembrane helix</keyword>
<name>A0ABN7TFH1_OIKDI</name>
<dbReference type="EMBL" id="CAJRAX010000011">
    <property type="protein sequence ID" value="CAG5114434.1"/>
    <property type="molecule type" value="Genomic_DNA"/>
</dbReference>
<organism evidence="3 4">
    <name type="scientific">Oikopleura dioica</name>
    <name type="common">Tunicate</name>
    <dbReference type="NCBI Taxonomy" id="34765"/>
    <lineage>
        <taxon>Eukaryota</taxon>
        <taxon>Metazoa</taxon>
        <taxon>Chordata</taxon>
        <taxon>Tunicata</taxon>
        <taxon>Appendicularia</taxon>
        <taxon>Copelata</taxon>
        <taxon>Oikopleuridae</taxon>
        <taxon>Oikopleura</taxon>
    </lineage>
</organism>
<dbReference type="Proteomes" id="UP001158576">
    <property type="component" value="Unassembled WGS sequence"/>
</dbReference>
<keyword evidence="2" id="KW-0812">Transmembrane</keyword>
<reference evidence="3 4" key="1">
    <citation type="submission" date="2021-04" db="EMBL/GenBank/DDBJ databases">
        <authorList>
            <person name="Bliznina A."/>
        </authorList>
    </citation>
    <scope>NUCLEOTIDE SEQUENCE [LARGE SCALE GENOMIC DNA]</scope>
</reference>
<keyword evidence="2" id="KW-0472">Membrane</keyword>
<comment type="caution">
    <text evidence="3">The sequence shown here is derived from an EMBL/GenBank/DDBJ whole genome shotgun (WGS) entry which is preliminary data.</text>
</comment>
<keyword evidence="4" id="KW-1185">Reference proteome</keyword>
<evidence type="ECO:0000256" key="1">
    <source>
        <dbReference type="SAM" id="MobiDB-lite"/>
    </source>
</evidence>
<accession>A0ABN7TFH1</accession>